<feature type="transmembrane region" description="Helical" evidence="8">
    <location>
        <begin position="86"/>
        <end position="110"/>
    </location>
</feature>
<name>A0A0B6E7I2_FRATU</name>
<comment type="caution">
    <text evidence="10">The sequence shown here is derived from an EMBL/GenBank/DDBJ whole genome shotgun (WGS) entry which is preliminary data.</text>
</comment>
<feature type="transmembrane region" description="Helical" evidence="8">
    <location>
        <begin position="246"/>
        <end position="264"/>
    </location>
</feature>
<dbReference type="InterPro" id="IPR050171">
    <property type="entry name" value="MFS_Transporters"/>
</dbReference>
<dbReference type="Pfam" id="PF00854">
    <property type="entry name" value="PTR2"/>
    <property type="match status" value="1"/>
</dbReference>
<dbReference type="OMA" id="QMMGVWF"/>
<dbReference type="KEGG" id="ftz:CH68_1356"/>
<evidence type="ECO:0000313" key="11">
    <source>
        <dbReference type="EMBL" id="NDS68046.1"/>
    </source>
</evidence>
<gene>
    <name evidence="11" type="ORF">FWI86_02855</name>
    <name evidence="10" type="ORF">FWJ04_08905</name>
</gene>
<feature type="transmembrane region" description="Helical" evidence="8">
    <location>
        <begin position="181"/>
        <end position="202"/>
    </location>
</feature>
<dbReference type="InterPro" id="IPR000109">
    <property type="entry name" value="POT_fam"/>
</dbReference>
<reference evidence="10" key="2">
    <citation type="submission" date="2020-02" db="EMBL/GenBank/DDBJ databases">
        <title>Using affinity propagation clustering for identifying bacterial clades and subclades with whole-genome sequences of Francisella tularensis.</title>
        <authorList>
            <person name="Homeier-Bachmann T."/>
            <person name="Abdel-Glil M.Y."/>
            <person name="Hackbart A."/>
            <person name="Hotzel H."/>
            <person name="Tomaso H."/>
        </authorList>
    </citation>
    <scope>NUCLEOTIDE SEQUENCE</scope>
    <source>
        <strain evidence="11">15T0085</strain>
        <strain evidence="10">17T1429</strain>
    </source>
</reference>
<keyword evidence="5" id="KW-0653">Protein transport</keyword>
<feature type="transmembrane region" description="Helical" evidence="8">
    <location>
        <begin position="456"/>
        <end position="478"/>
    </location>
</feature>
<dbReference type="EMBL" id="JAAGKH010000097">
    <property type="protein sequence ID" value="NDR89663.1"/>
    <property type="molecule type" value="Genomic_DNA"/>
</dbReference>
<dbReference type="HOGENOM" id="CLU_004790_0_0_6"/>
<dbReference type="CDD" id="cd17346">
    <property type="entry name" value="MFS_DtpA_like"/>
    <property type="match status" value="1"/>
</dbReference>
<keyword evidence="3" id="KW-1003">Cell membrane</keyword>
<feature type="domain" description="Major facilitator superfamily (MFS) profile" evidence="9">
    <location>
        <begin position="1"/>
        <end position="483"/>
    </location>
</feature>
<feature type="transmembrane region" description="Helical" evidence="8">
    <location>
        <begin position="382"/>
        <end position="410"/>
    </location>
</feature>
<evidence type="ECO:0000256" key="3">
    <source>
        <dbReference type="ARBA" id="ARBA00022475"/>
    </source>
</evidence>
<accession>A0A0B6E7I2</accession>
<dbReference type="InterPro" id="IPR020846">
    <property type="entry name" value="MFS_dom"/>
</dbReference>
<keyword evidence="2" id="KW-0813">Transport</keyword>
<evidence type="ECO:0000256" key="2">
    <source>
        <dbReference type="ARBA" id="ARBA00022448"/>
    </source>
</evidence>
<sequence>MTISDVTHSKNNNITPFWVLWTLELWERFGYYGLQAILAIYFARKLVFSDAEAMLIFGSFSALLYGGPLIGGWIGDSYLGAKRTIFIGAGILFLSYISLSFSTFIAEYLGSTEKTVVMYSLAGVAIGGGLFKANPTSLISKLFEKGDPALDGAMTLYYMAINIGSFVSMLLTPIVAAKYGYLHAFLCSAIGMFLGLISYTIFYPKIKRISTEAGRQKMSWFKVFVVLLGACIAIFIIGNILENTTLCTSIVVVIAILALVYFFIQMLKQAEHERKRMIVALILIIQGIIFFVLYQQMPTSLNFFAVNNVDPHFLGMNVHGEQWQVLNPLVIVLMSPILSVVYKKIPGTHVTKFCFGMTLCALAFLVLYFPQFTATNGVVSGWWLVASYFFQSTGELLISALGLSMVAELFPRNMSGLAQGMWLLTTMVAGPIGGYVGALTAPAAGTVFTKVEGLAVYGHVFLTIGIFVAVIAAIMWIARGWLNAIIESTRVHFVSEGTHGMHEETAVLPTQNN</sequence>
<evidence type="ECO:0000256" key="7">
    <source>
        <dbReference type="ARBA" id="ARBA00023136"/>
    </source>
</evidence>
<protein>
    <submittedName>
        <fullName evidence="10">MFS transporter</fullName>
    </submittedName>
</protein>
<feature type="transmembrane region" description="Helical" evidence="8">
    <location>
        <begin position="276"/>
        <end position="294"/>
    </location>
</feature>
<feature type="transmembrane region" description="Helical" evidence="8">
    <location>
        <begin position="422"/>
        <end position="444"/>
    </location>
</feature>
<comment type="subcellular location">
    <subcellularLocation>
        <location evidence="1">Cell membrane</location>
        <topology evidence="1">Multi-pass membrane protein</topology>
    </subcellularLocation>
</comment>
<dbReference type="GO" id="GO:0015833">
    <property type="term" value="P:peptide transport"/>
    <property type="evidence" value="ECO:0007669"/>
    <property type="project" value="UniProtKB-KW"/>
</dbReference>
<dbReference type="KEGG" id="ftv:CH67_1625"/>
<dbReference type="PANTHER" id="PTHR23517">
    <property type="entry name" value="RESISTANCE PROTEIN MDTM, PUTATIVE-RELATED-RELATED"/>
    <property type="match status" value="1"/>
</dbReference>
<dbReference type="GO" id="GO:0005886">
    <property type="term" value="C:plasma membrane"/>
    <property type="evidence" value="ECO:0007669"/>
    <property type="project" value="UniProtKB-SubCell"/>
</dbReference>
<reference evidence="10" key="1">
    <citation type="submission" date="2019-08" db="EMBL/GenBank/DDBJ databases">
        <authorList>
            <person name="Busch A."/>
        </authorList>
    </citation>
    <scope>NUCLEOTIDE SEQUENCE</scope>
    <source>
        <strain evidence="11">15T0085</strain>
        <strain evidence="10">17T1429</strain>
    </source>
</reference>
<evidence type="ECO:0000259" key="9">
    <source>
        <dbReference type="PROSITE" id="PS50850"/>
    </source>
</evidence>
<feature type="transmembrane region" description="Helical" evidence="8">
    <location>
        <begin position="353"/>
        <end position="370"/>
    </location>
</feature>
<keyword evidence="6 8" id="KW-1133">Transmembrane helix</keyword>
<dbReference type="AlphaFoldDB" id="A0A0B6E7I2"/>
<dbReference type="EMBL" id="JAAGJP010000012">
    <property type="protein sequence ID" value="NDS68046.1"/>
    <property type="molecule type" value="Genomic_DNA"/>
</dbReference>
<feature type="transmembrane region" description="Helical" evidence="8">
    <location>
        <begin position="323"/>
        <end position="341"/>
    </location>
</feature>
<dbReference type="KEGG" id="ftc:DA46_1522"/>
<keyword evidence="4 8" id="KW-0812">Transmembrane</keyword>
<organism evidence="10">
    <name type="scientific">Francisella tularensis subsp. holarctica</name>
    <dbReference type="NCBI Taxonomy" id="119857"/>
    <lineage>
        <taxon>Bacteria</taxon>
        <taxon>Pseudomonadati</taxon>
        <taxon>Pseudomonadota</taxon>
        <taxon>Gammaproteobacteria</taxon>
        <taxon>Thiotrichales</taxon>
        <taxon>Francisellaceae</taxon>
        <taxon>Francisella</taxon>
    </lineage>
</organism>
<keyword evidence="5" id="KW-0571">Peptide transport</keyword>
<evidence type="ECO:0000256" key="6">
    <source>
        <dbReference type="ARBA" id="ARBA00022989"/>
    </source>
</evidence>
<feature type="transmembrane region" description="Helical" evidence="8">
    <location>
        <begin position="29"/>
        <end position="47"/>
    </location>
</feature>
<dbReference type="InterPro" id="IPR036259">
    <property type="entry name" value="MFS_trans_sf"/>
</dbReference>
<evidence type="ECO:0000256" key="4">
    <source>
        <dbReference type="ARBA" id="ARBA00022692"/>
    </source>
</evidence>
<dbReference type="PANTHER" id="PTHR23517:SF15">
    <property type="entry name" value="PROTON-DEPENDENT OLIGOPEPTIDE FAMILY TRANSPORT PROTEIN"/>
    <property type="match status" value="1"/>
</dbReference>
<evidence type="ECO:0000256" key="5">
    <source>
        <dbReference type="ARBA" id="ARBA00022856"/>
    </source>
</evidence>
<feature type="transmembrane region" description="Helical" evidence="8">
    <location>
        <begin position="53"/>
        <end position="74"/>
    </location>
</feature>
<keyword evidence="7 8" id="KW-0472">Membrane</keyword>
<feature type="transmembrane region" description="Helical" evidence="8">
    <location>
        <begin position="116"/>
        <end position="134"/>
    </location>
</feature>
<dbReference type="SUPFAM" id="SSF103473">
    <property type="entry name" value="MFS general substrate transporter"/>
    <property type="match status" value="1"/>
</dbReference>
<evidence type="ECO:0000256" key="1">
    <source>
        <dbReference type="ARBA" id="ARBA00004651"/>
    </source>
</evidence>
<dbReference type="GO" id="GO:1904680">
    <property type="term" value="F:peptide transmembrane transporter activity"/>
    <property type="evidence" value="ECO:0007669"/>
    <property type="project" value="InterPro"/>
</dbReference>
<feature type="transmembrane region" description="Helical" evidence="8">
    <location>
        <begin position="223"/>
        <end position="240"/>
    </location>
</feature>
<evidence type="ECO:0000313" key="10">
    <source>
        <dbReference type="EMBL" id="NDR89663.1"/>
    </source>
</evidence>
<dbReference type="PROSITE" id="PS50850">
    <property type="entry name" value="MFS"/>
    <property type="match status" value="1"/>
</dbReference>
<evidence type="ECO:0000256" key="8">
    <source>
        <dbReference type="SAM" id="Phobius"/>
    </source>
</evidence>
<dbReference type="NCBIfam" id="TIGR00924">
    <property type="entry name" value="yjdL_sub1_fam"/>
    <property type="match status" value="1"/>
</dbReference>
<dbReference type="InterPro" id="IPR005279">
    <property type="entry name" value="Dipep/tripep_permease"/>
</dbReference>
<feature type="transmembrane region" description="Helical" evidence="8">
    <location>
        <begin position="155"/>
        <end position="175"/>
    </location>
</feature>
<dbReference type="eggNOG" id="COG3104">
    <property type="taxonomic scope" value="Bacteria"/>
</dbReference>
<proteinExistence type="predicted"/>
<dbReference type="RefSeq" id="WP_003016383.1">
    <property type="nucleotide sequence ID" value="NZ_CP009693.1"/>
</dbReference>
<dbReference type="Gene3D" id="1.20.1250.20">
    <property type="entry name" value="MFS general substrate transporter like domains"/>
    <property type="match status" value="1"/>
</dbReference>